<sequence>MREMADVTAQLVDASGDFLVALRSNEGFQQDLYDRLVGVLRDCAREWREADVVSKLAADVLVSIVPASWAAAESYAEPERQRIMAASFALYELVGECVYADHQFGS</sequence>
<name>A0A0N9I242_9PSEU</name>
<dbReference type="EMBL" id="CP012752">
    <property type="protein sequence ID" value="ALG08265.1"/>
    <property type="molecule type" value="Genomic_DNA"/>
</dbReference>
<keyword evidence="2" id="KW-1185">Reference proteome</keyword>
<dbReference type="KEGG" id="kphy:AOZ06_16300"/>
<organism evidence="1 2">
    <name type="scientific">Kibdelosporangium phytohabitans</name>
    <dbReference type="NCBI Taxonomy" id="860235"/>
    <lineage>
        <taxon>Bacteria</taxon>
        <taxon>Bacillati</taxon>
        <taxon>Actinomycetota</taxon>
        <taxon>Actinomycetes</taxon>
        <taxon>Pseudonocardiales</taxon>
        <taxon>Pseudonocardiaceae</taxon>
        <taxon>Kibdelosporangium</taxon>
    </lineage>
</organism>
<evidence type="ECO:0008006" key="3">
    <source>
        <dbReference type="Google" id="ProtNLM"/>
    </source>
</evidence>
<accession>A0A0N9I242</accession>
<evidence type="ECO:0000313" key="1">
    <source>
        <dbReference type="EMBL" id="ALG08265.1"/>
    </source>
</evidence>
<protein>
    <recommendedName>
        <fullName evidence="3">TetR family transcriptional regulator</fullName>
    </recommendedName>
</protein>
<gene>
    <name evidence="1" type="ORF">AOZ06_16300</name>
</gene>
<proteinExistence type="predicted"/>
<reference evidence="1 2" key="1">
    <citation type="submission" date="2015-07" db="EMBL/GenBank/DDBJ databases">
        <title>Genome sequencing of Kibdelosporangium phytohabitans.</title>
        <authorList>
            <person name="Qin S."/>
            <person name="Xing K."/>
        </authorList>
    </citation>
    <scope>NUCLEOTIDE SEQUENCE [LARGE SCALE GENOMIC DNA]</scope>
    <source>
        <strain evidence="1 2">KLBMP1111</strain>
    </source>
</reference>
<dbReference type="Proteomes" id="UP000063699">
    <property type="component" value="Chromosome"/>
</dbReference>
<dbReference type="AlphaFoldDB" id="A0A0N9I242"/>
<evidence type="ECO:0000313" key="2">
    <source>
        <dbReference type="Proteomes" id="UP000063699"/>
    </source>
</evidence>